<keyword evidence="2" id="KW-1185">Reference proteome</keyword>
<evidence type="ECO:0000313" key="1">
    <source>
        <dbReference type="EMBL" id="ESK51910.1"/>
    </source>
</evidence>
<sequence length="142" mass="16073">MKANTFVKKYGWSEAQEVVKNAHWDNAYSDGSYYSHVDSEHDVLLSDLKRLVQSHEIIEKGQGLDACKDVFLSVDSDESEYINRLGVEYKKSSGDPDDKALMLCDDGAWIDSSYLNYQLDSAYGFINLKQLKQAIADEESCL</sequence>
<dbReference type="RefSeq" id="WP_004901048.1">
    <property type="nucleotide sequence ID" value="NZ_BBTI01000008.1"/>
</dbReference>
<proteinExistence type="predicted"/>
<dbReference type="PATRIC" id="fig|1341683.3.peg.995"/>
<dbReference type="OrthoDB" id="6694955at2"/>
<dbReference type="EMBL" id="AYEU01000004">
    <property type="protein sequence ID" value="ESK51910.1"/>
    <property type="molecule type" value="Genomic_DNA"/>
</dbReference>
<reference evidence="1 2" key="1">
    <citation type="submission" date="2013-10" db="EMBL/GenBank/DDBJ databases">
        <title>The Genome Sequence of Acinetobacter brisouii CIP 110357.</title>
        <authorList>
            <consortium name="The Broad Institute Genomics Platform"/>
            <consortium name="The Broad Institute Genome Sequencing Center for Infectious Disease"/>
            <person name="Cerqueira G."/>
            <person name="Feldgarden M."/>
            <person name="Courvalin P."/>
            <person name="Grillot-Courvalin C."/>
            <person name="Clermont D."/>
            <person name="Rocha E."/>
            <person name="Yoon E.-J."/>
            <person name="Nemec A."/>
            <person name="Young S.K."/>
            <person name="Zeng Q."/>
            <person name="Gargeya S."/>
            <person name="Fitzgerald M."/>
            <person name="Abouelleil A."/>
            <person name="Alvarado L."/>
            <person name="Berlin A.M."/>
            <person name="Chapman S.B."/>
            <person name="Gainer-Dewar J."/>
            <person name="Goldberg J."/>
            <person name="Gnerre S."/>
            <person name="Griggs A."/>
            <person name="Gujja S."/>
            <person name="Hansen M."/>
            <person name="Howarth C."/>
            <person name="Imamovic A."/>
            <person name="Ireland A."/>
            <person name="Larimer J."/>
            <person name="McCowan C."/>
            <person name="Murphy C."/>
            <person name="Pearson M."/>
            <person name="Poon T.W."/>
            <person name="Priest M."/>
            <person name="Roberts A."/>
            <person name="Saif S."/>
            <person name="Shea T."/>
            <person name="Sykes S."/>
            <person name="Wortman J."/>
            <person name="Nusbaum C."/>
            <person name="Birren B."/>
        </authorList>
    </citation>
    <scope>NUCLEOTIDE SEQUENCE [LARGE SCALE GENOMIC DNA]</scope>
    <source>
        <strain evidence="1 2">CIP 110357</strain>
    </source>
</reference>
<evidence type="ECO:0000313" key="2">
    <source>
        <dbReference type="Proteomes" id="UP000018418"/>
    </source>
</evidence>
<organism evidence="1 2">
    <name type="scientific">Acinetobacter brisouii CIP 110357</name>
    <dbReference type="NCBI Taxonomy" id="1341683"/>
    <lineage>
        <taxon>Bacteria</taxon>
        <taxon>Pseudomonadati</taxon>
        <taxon>Pseudomonadota</taxon>
        <taxon>Gammaproteobacteria</taxon>
        <taxon>Moraxellales</taxon>
        <taxon>Moraxellaceae</taxon>
        <taxon>Acinetobacter</taxon>
    </lineage>
</organism>
<comment type="caution">
    <text evidence="1">The sequence shown here is derived from an EMBL/GenBank/DDBJ whole genome shotgun (WGS) entry which is preliminary data.</text>
</comment>
<accession>V2UTE2</accession>
<gene>
    <name evidence="1" type="ORF">P255_01005</name>
</gene>
<protein>
    <submittedName>
        <fullName evidence="1">Uncharacterized protein</fullName>
    </submittedName>
</protein>
<dbReference type="Proteomes" id="UP000018418">
    <property type="component" value="Unassembled WGS sequence"/>
</dbReference>
<name>V2UTE2_9GAMM</name>
<dbReference type="HOGENOM" id="CLU_1811638_0_0_6"/>
<dbReference type="AlphaFoldDB" id="V2UTE2"/>